<gene>
    <name evidence="1" type="ORF">PY092_19575</name>
</gene>
<sequence length="169" mass="18989">MLNILGIHCSVLNGFGKLAVVILTDENEIVTNIFRSPSVFSFRENTGEILNWHKDNVLSLISLYKIDAIVVKKTESNSFNGRPKKSDFFKLYLEGVMLSIAGSNGMKNRHLVKNSITALLQNNEVYDKTLSELEEIFKIELDAEYSAADRAPITESLLAVLAYKNFLTQ</sequence>
<keyword evidence="2" id="KW-1185">Reference proteome</keyword>
<organism evidence="1 2">
    <name type="scientific">Flagellimonas yonaguniensis</name>
    <dbReference type="NCBI Taxonomy" id="3031325"/>
    <lineage>
        <taxon>Bacteria</taxon>
        <taxon>Pseudomonadati</taxon>
        <taxon>Bacteroidota</taxon>
        <taxon>Flavobacteriia</taxon>
        <taxon>Flavobacteriales</taxon>
        <taxon>Flavobacteriaceae</taxon>
        <taxon>Flagellimonas</taxon>
    </lineage>
</organism>
<dbReference type="Proteomes" id="UP001221366">
    <property type="component" value="Unassembled WGS sequence"/>
</dbReference>
<evidence type="ECO:0000313" key="1">
    <source>
        <dbReference type="EMBL" id="MDF0718364.1"/>
    </source>
</evidence>
<accession>A0ABT5Y4U3</accession>
<dbReference type="EMBL" id="JARFVB010000035">
    <property type="protein sequence ID" value="MDF0718364.1"/>
    <property type="molecule type" value="Genomic_DNA"/>
</dbReference>
<proteinExistence type="predicted"/>
<reference evidence="1 2" key="1">
    <citation type="submission" date="2023-03" db="EMBL/GenBank/DDBJ databases">
        <title>Muricauda XX sp. nov. and Muricauda XXX sp. nov., two novel species isolated from Okinawa Trough.</title>
        <authorList>
            <person name="Cao W."/>
            <person name="Deng X."/>
        </authorList>
    </citation>
    <scope>NUCLEOTIDE SEQUENCE [LARGE SCALE GENOMIC DNA]</scope>
    <source>
        <strain evidence="1 2">334s03</strain>
    </source>
</reference>
<name>A0ABT5Y4U3_9FLAO</name>
<dbReference type="RefSeq" id="WP_275617407.1">
    <property type="nucleotide sequence ID" value="NZ_JARFVB010000035.1"/>
</dbReference>
<comment type="caution">
    <text evidence="1">The sequence shown here is derived from an EMBL/GenBank/DDBJ whole genome shotgun (WGS) entry which is preliminary data.</text>
</comment>
<evidence type="ECO:0008006" key="3">
    <source>
        <dbReference type="Google" id="ProtNLM"/>
    </source>
</evidence>
<evidence type="ECO:0000313" key="2">
    <source>
        <dbReference type="Proteomes" id="UP001221366"/>
    </source>
</evidence>
<protein>
    <recommendedName>
        <fullName evidence="3">DUF3010 family protein</fullName>
    </recommendedName>
</protein>